<dbReference type="InterPro" id="IPR001789">
    <property type="entry name" value="Sig_transdc_resp-reg_receiver"/>
</dbReference>
<dbReference type="RefSeq" id="WP_147026902.1">
    <property type="nucleotide sequence ID" value="NZ_BJZU01000066.1"/>
</dbReference>
<sequence length="126" mass="13381">MAEAPVIAIVDDDEAVRVATGSLVRSLGYTAETYSSARDFLRASAAREPACLITDVQMPGMSGVELQEALVAAGRRLPVIFVTAFPTESLRSRALAAGASGFLRKPCEGRAIIDCLERALRQRAAT</sequence>
<dbReference type="EMBL" id="BJZU01000066">
    <property type="protein sequence ID" value="GEP05327.1"/>
    <property type="molecule type" value="Genomic_DNA"/>
</dbReference>
<evidence type="ECO:0000256" key="1">
    <source>
        <dbReference type="ARBA" id="ARBA00022553"/>
    </source>
</evidence>
<evidence type="ECO:0000313" key="4">
    <source>
        <dbReference type="EMBL" id="GEP05327.1"/>
    </source>
</evidence>
<organism evidence="4 6">
    <name type="scientific">Methylobacterium oxalidis</name>
    <dbReference type="NCBI Taxonomy" id="944322"/>
    <lineage>
        <taxon>Bacteria</taxon>
        <taxon>Pseudomonadati</taxon>
        <taxon>Pseudomonadota</taxon>
        <taxon>Alphaproteobacteria</taxon>
        <taxon>Hyphomicrobiales</taxon>
        <taxon>Methylobacteriaceae</taxon>
        <taxon>Methylobacterium</taxon>
    </lineage>
</organism>
<dbReference type="GO" id="GO:0000160">
    <property type="term" value="P:phosphorelay signal transduction system"/>
    <property type="evidence" value="ECO:0007669"/>
    <property type="project" value="InterPro"/>
</dbReference>
<dbReference type="SUPFAM" id="SSF52172">
    <property type="entry name" value="CheY-like"/>
    <property type="match status" value="1"/>
</dbReference>
<dbReference type="InterPro" id="IPR011006">
    <property type="entry name" value="CheY-like_superfamily"/>
</dbReference>
<name>A0A512J5R6_9HYPH</name>
<gene>
    <name evidence="5" type="ORF">GCM10007888_19150</name>
    <name evidence="4" type="ORF">MOX02_33650</name>
</gene>
<keyword evidence="1 2" id="KW-0597">Phosphoprotein</keyword>
<feature type="domain" description="Response regulatory" evidence="3">
    <location>
        <begin position="6"/>
        <end position="120"/>
    </location>
</feature>
<dbReference type="InterPro" id="IPR050595">
    <property type="entry name" value="Bact_response_regulator"/>
</dbReference>
<dbReference type="AlphaFoldDB" id="A0A512J5R6"/>
<dbReference type="Proteomes" id="UP001156856">
    <property type="component" value="Unassembled WGS sequence"/>
</dbReference>
<reference evidence="5" key="1">
    <citation type="journal article" date="2014" name="Int. J. Syst. Evol. Microbiol.">
        <title>Complete genome of a new Firmicutes species belonging to the dominant human colonic microbiota ('Ruminococcus bicirculans') reveals two chromosomes and a selective capacity to utilize plant glucans.</title>
        <authorList>
            <consortium name="NISC Comparative Sequencing Program"/>
            <person name="Wegmann U."/>
            <person name="Louis P."/>
            <person name="Goesmann A."/>
            <person name="Henrissat B."/>
            <person name="Duncan S.H."/>
            <person name="Flint H.J."/>
        </authorList>
    </citation>
    <scope>NUCLEOTIDE SEQUENCE</scope>
    <source>
        <strain evidence="5">NBRC 107715</strain>
    </source>
</reference>
<proteinExistence type="predicted"/>
<dbReference type="Proteomes" id="UP000321960">
    <property type="component" value="Unassembled WGS sequence"/>
</dbReference>
<reference evidence="4 6" key="3">
    <citation type="submission" date="2019-07" db="EMBL/GenBank/DDBJ databases">
        <title>Whole genome shotgun sequence of Methylobacterium oxalidis NBRC 107715.</title>
        <authorList>
            <person name="Hosoyama A."/>
            <person name="Uohara A."/>
            <person name="Ohji S."/>
            <person name="Ichikawa N."/>
        </authorList>
    </citation>
    <scope>NUCLEOTIDE SEQUENCE [LARGE SCALE GENOMIC DNA]</scope>
    <source>
        <strain evidence="4 6">NBRC 107715</strain>
    </source>
</reference>
<dbReference type="Pfam" id="PF00072">
    <property type="entry name" value="Response_reg"/>
    <property type="match status" value="1"/>
</dbReference>
<feature type="modified residue" description="4-aspartylphosphate" evidence="2">
    <location>
        <position position="55"/>
    </location>
</feature>
<evidence type="ECO:0000313" key="7">
    <source>
        <dbReference type="Proteomes" id="UP001156856"/>
    </source>
</evidence>
<keyword evidence="7" id="KW-1185">Reference proteome</keyword>
<reference evidence="7" key="2">
    <citation type="journal article" date="2019" name="Int. J. Syst. Evol. Microbiol.">
        <title>The Global Catalogue of Microorganisms (GCM) 10K type strain sequencing project: providing services to taxonomists for standard genome sequencing and annotation.</title>
        <authorList>
            <consortium name="The Broad Institute Genomics Platform"/>
            <consortium name="The Broad Institute Genome Sequencing Center for Infectious Disease"/>
            <person name="Wu L."/>
            <person name="Ma J."/>
        </authorList>
    </citation>
    <scope>NUCLEOTIDE SEQUENCE [LARGE SCALE GENOMIC DNA]</scope>
    <source>
        <strain evidence="7">NBRC 107715</strain>
    </source>
</reference>
<dbReference type="PROSITE" id="PS50110">
    <property type="entry name" value="RESPONSE_REGULATORY"/>
    <property type="match status" value="1"/>
</dbReference>
<dbReference type="OrthoDB" id="9782655at2"/>
<dbReference type="SMART" id="SM00448">
    <property type="entry name" value="REC"/>
    <property type="match status" value="1"/>
</dbReference>
<comment type="caution">
    <text evidence="4">The sequence shown here is derived from an EMBL/GenBank/DDBJ whole genome shotgun (WGS) entry which is preliminary data.</text>
</comment>
<dbReference type="PANTHER" id="PTHR44591:SF25">
    <property type="entry name" value="CHEMOTAXIS TWO-COMPONENT RESPONSE REGULATOR"/>
    <property type="match status" value="1"/>
</dbReference>
<protein>
    <submittedName>
        <fullName evidence="4">Response regulator</fullName>
    </submittedName>
</protein>
<dbReference type="PANTHER" id="PTHR44591">
    <property type="entry name" value="STRESS RESPONSE REGULATOR PROTEIN 1"/>
    <property type="match status" value="1"/>
</dbReference>
<evidence type="ECO:0000256" key="2">
    <source>
        <dbReference type="PROSITE-ProRule" id="PRU00169"/>
    </source>
</evidence>
<dbReference type="EMBL" id="BSPK01000024">
    <property type="protein sequence ID" value="GLS63534.1"/>
    <property type="molecule type" value="Genomic_DNA"/>
</dbReference>
<evidence type="ECO:0000259" key="3">
    <source>
        <dbReference type="PROSITE" id="PS50110"/>
    </source>
</evidence>
<evidence type="ECO:0000313" key="6">
    <source>
        <dbReference type="Proteomes" id="UP000321960"/>
    </source>
</evidence>
<accession>A0A512J5R6</accession>
<reference evidence="5" key="4">
    <citation type="submission" date="2023-01" db="EMBL/GenBank/DDBJ databases">
        <title>Draft genome sequence of Methylobacterium oxalidis strain NBRC 107715.</title>
        <authorList>
            <person name="Sun Q."/>
            <person name="Mori K."/>
        </authorList>
    </citation>
    <scope>NUCLEOTIDE SEQUENCE</scope>
    <source>
        <strain evidence="5">NBRC 107715</strain>
    </source>
</reference>
<evidence type="ECO:0000313" key="5">
    <source>
        <dbReference type="EMBL" id="GLS63534.1"/>
    </source>
</evidence>
<dbReference type="Gene3D" id="3.40.50.2300">
    <property type="match status" value="1"/>
</dbReference>